<gene>
    <name evidence="2" type="ORF">P280DRAFT_479591</name>
</gene>
<evidence type="ECO:0000313" key="2">
    <source>
        <dbReference type="EMBL" id="KAF2641159.1"/>
    </source>
</evidence>
<name>A0A6A6S003_9PLEO</name>
<dbReference type="OrthoDB" id="4158987at2759"/>
<reference evidence="2" key="1">
    <citation type="journal article" date="2020" name="Stud. Mycol.">
        <title>101 Dothideomycetes genomes: a test case for predicting lifestyles and emergence of pathogens.</title>
        <authorList>
            <person name="Haridas S."/>
            <person name="Albert R."/>
            <person name="Binder M."/>
            <person name="Bloem J."/>
            <person name="Labutti K."/>
            <person name="Salamov A."/>
            <person name="Andreopoulos B."/>
            <person name="Baker S."/>
            <person name="Barry K."/>
            <person name="Bills G."/>
            <person name="Bluhm B."/>
            <person name="Cannon C."/>
            <person name="Castanera R."/>
            <person name="Culley D."/>
            <person name="Daum C."/>
            <person name="Ezra D."/>
            <person name="Gonzalez J."/>
            <person name="Henrissat B."/>
            <person name="Kuo A."/>
            <person name="Liang C."/>
            <person name="Lipzen A."/>
            <person name="Lutzoni F."/>
            <person name="Magnuson J."/>
            <person name="Mondo S."/>
            <person name="Nolan M."/>
            <person name="Ohm R."/>
            <person name="Pangilinan J."/>
            <person name="Park H.-J."/>
            <person name="Ramirez L."/>
            <person name="Alfaro M."/>
            <person name="Sun H."/>
            <person name="Tritt A."/>
            <person name="Yoshinaga Y."/>
            <person name="Zwiers L.-H."/>
            <person name="Turgeon B."/>
            <person name="Goodwin S."/>
            <person name="Spatafora J."/>
            <person name="Crous P."/>
            <person name="Grigoriev I."/>
        </authorList>
    </citation>
    <scope>NUCLEOTIDE SEQUENCE</scope>
    <source>
        <strain evidence="2">CBS 473.64</strain>
    </source>
</reference>
<keyword evidence="3" id="KW-1185">Reference proteome</keyword>
<protein>
    <submittedName>
        <fullName evidence="2">Uncharacterized protein</fullName>
    </submittedName>
</protein>
<organism evidence="2 3">
    <name type="scientific">Massarina eburnea CBS 473.64</name>
    <dbReference type="NCBI Taxonomy" id="1395130"/>
    <lineage>
        <taxon>Eukaryota</taxon>
        <taxon>Fungi</taxon>
        <taxon>Dikarya</taxon>
        <taxon>Ascomycota</taxon>
        <taxon>Pezizomycotina</taxon>
        <taxon>Dothideomycetes</taxon>
        <taxon>Pleosporomycetidae</taxon>
        <taxon>Pleosporales</taxon>
        <taxon>Massarineae</taxon>
        <taxon>Massarinaceae</taxon>
        <taxon>Massarina</taxon>
    </lineage>
</organism>
<feature type="region of interest" description="Disordered" evidence="1">
    <location>
        <begin position="102"/>
        <end position="232"/>
    </location>
</feature>
<proteinExistence type="predicted"/>
<feature type="region of interest" description="Disordered" evidence="1">
    <location>
        <begin position="1"/>
        <end position="20"/>
    </location>
</feature>
<sequence length="232" mass="23696">MANRLKSAAESLTDPKKREKMMTDAYNKETEAHGNSKKARILSSGAFQGSLGGAGIGGAVSAGVGTLVGTVVGTVTAIPATGIGALAGAGVGAIHGPFIKLGSLASGGGGKGEKKDGEKDEEKNEKKDGEKGGKKDEDKEGEKDGGKVEGSPDDEDAVPDPQALRQAASLLAEERAKQGKNSEVSPKDAKQRKDSSTSSKDEDEGEGAENNGKKKPRKLEIRSGPQAQAQAT</sequence>
<evidence type="ECO:0000256" key="1">
    <source>
        <dbReference type="SAM" id="MobiDB-lite"/>
    </source>
</evidence>
<feature type="compositionally biased region" description="Basic and acidic residues" evidence="1">
    <location>
        <begin position="111"/>
        <end position="147"/>
    </location>
</feature>
<accession>A0A6A6S003</accession>
<dbReference type="Proteomes" id="UP000799753">
    <property type="component" value="Unassembled WGS sequence"/>
</dbReference>
<evidence type="ECO:0000313" key="3">
    <source>
        <dbReference type="Proteomes" id="UP000799753"/>
    </source>
</evidence>
<dbReference type="EMBL" id="MU006783">
    <property type="protein sequence ID" value="KAF2641159.1"/>
    <property type="molecule type" value="Genomic_DNA"/>
</dbReference>
<feature type="compositionally biased region" description="Basic and acidic residues" evidence="1">
    <location>
        <begin position="185"/>
        <end position="195"/>
    </location>
</feature>
<dbReference type="AlphaFoldDB" id="A0A6A6S003"/>